<dbReference type="InterPro" id="IPR020449">
    <property type="entry name" value="Tscrpt_reg_AraC-type_HTH"/>
</dbReference>
<reference evidence="5 6" key="1">
    <citation type="submission" date="2017-07" db="EMBL/GenBank/DDBJ databases">
        <title>Genome sequencing and assembly of Paenibacillus rigui.</title>
        <authorList>
            <person name="Mayilraj S."/>
        </authorList>
    </citation>
    <scope>NUCLEOTIDE SEQUENCE [LARGE SCALE GENOMIC DNA]</scope>
    <source>
        <strain evidence="5 6">JCM 16352</strain>
    </source>
</reference>
<dbReference type="Proteomes" id="UP000215509">
    <property type="component" value="Unassembled WGS sequence"/>
</dbReference>
<dbReference type="Gene3D" id="1.10.10.60">
    <property type="entry name" value="Homeodomain-like"/>
    <property type="match status" value="2"/>
</dbReference>
<accession>A0A229URD0</accession>
<dbReference type="InterPro" id="IPR018060">
    <property type="entry name" value="HTH_AraC"/>
</dbReference>
<evidence type="ECO:0000313" key="5">
    <source>
        <dbReference type="EMBL" id="OXM85745.1"/>
    </source>
</evidence>
<dbReference type="PRINTS" id="PR00032">
    <property type="entry name" value="HTHARAC"/>
</dbReference>
<keyword evidence="2" id="KW-0238">DNA-binding</keyword>
<proteinExistence type="predicted"/>
<dbReference type="InterPro" id="IPR009057">
    <property type="entry name" value="Homeodomain-like_sf"/>
</dbReference>
<evidence type="ECO:0000256" key="1">
    <source>
        <dbReference type="ARBA" id="ARBA00023015"/>
    </source>
</evidence>
<evidence type="ECO:0000256" key="2">
    <source>
        <dbReference type="ARBA" id="ARBA00023125"/>
    </source>
</evidence>
<protein>
    <submittedName>
        <fullName evidence="5">AraC family transcriptional regulator</fullName>
    </submittedName>
</protein>
<dbReference type="PANTHER" id="PTHR43280:SF30">
    <property type="entry name" value="MMSAB OPERON REGULATORY PROTEIN"/>
    <property type="match status" value="1"/>
</dbReference>
<keyword evidence="6" id="KW-1185">Reference proteome</keyword>
<sequence length="289" mass="34107">MNDGLISMKLPPMPYFITIGESTFRPGEQHPSRRKLGIFDLLFVVKGALYMGEDDRHWTVAEGQTLLLLPDRYHYPVKPCETETVFYWIHFDFPGVWYEEARHIHDGESDIHPVRQTWSNPYQLRIPQYASLPEFALAERHLRKMLADFKRHRSAAYWNGQQLFLELLRLLEEQLAGKEGSPAKELADQTEAYLRQHYQAEVTNGTLAEALRFHPNYIVRCMKEIYACTPMEYLHRYRMEQAKLLLVKTEWPMTQIAEHVGFPNTPYFSNCFKQYAGISPMRFRKQYLP</sequence>
<dbReference type="SUPFAM" id="SSF51215">
    <property type="entry name" value="Regulatory protein AraC"/>
    <property type="match status" value="1"/>
</dbReference>
<dbReference type="OrthoDB" id="192171at2"/>
<dbReference type="GO" id="GO:0003700">
    <property type="term" value="F:DNA-binding transcription factor activity"/>
    <property type="evidence" value="ECO:0007669"/>
    <property type="project" value="InterPro"/>
</dbReference>
<evidence type="ECO:0000256" key="3">
    <source>
        <dbReference type="ARBA" id="ARBA00023163"/>
    </source>
</evidence>
<dbReference type="InterPro" id="IPR018062">
    <property type="entry name" value="HTH_AraC-typ_CS"/>
</dbReference>
<dbReference type="EMBL" id="NMQW01000018">
    <property type="protein sequence ID" value="OXM85745.1"/>
    <property type="molecule type" value="Genomic_DNA"/>
</dbReference>
<dbReference type="InterPro" id="IPR037923">
    <property type="entry name" value="HTH-like"/>
</dbReference>
<dbReference type="AlphaFoldDB" id="A0A229URD0"/>
<dbReference type="PROSITE" id="PS00041">
    <property type="entry name" value="HTH_ARAC_FAMILY_1"/>
    <property type="match status" value="1"/>
</dbReference>
<evidence type="ECO:0000313" key="6">
    <source>
        <dbReference type="Proteomes" id="UP000215509"/>
    </source>
</evidence>
<dbReference type="SUPFAM" id="SSF46689">
    <property type="entry name" value="Homeodomain-like"/>
    <property type="match status" value="1"/>
</dbReference>
<organism evidence="5 6">
    <name type="scientific">Paenibacillus rigui</name>
    <dbReference type="NCBI Taxonomy" id="554312"/>
    <lineage>
        <taxon>Bacteria</taxon>
        <taxon>Bacillati</taxon>
        <taxon>Bacillota</taxon>
        <taxon>Bacilli</taxon>
        <taxon>Bacillales</taxon>
        <taxon>Paenibacillaceae</taxon>
        <taxon>Paenibacillus</taxon>
    </lineage>
</organism>
<dbReference type="Pfam" id="PF12833">
    <property type="entry name" value="HTH_18"/>
    <property type="match status" value="1"/>
</dbReference>
<comment type="caution">
    <text evidence="5">The sequence shown here is derived from an EMBL/GenBank/DDBJ whole genome shotgun (WGS) entry which is preliminary data.</text>
</comment>
<evidence type="ECO:0000259" key="4">
    <source>
        <dbReference type="PROSITE" id="PS01124"/>
    </source>
</evidence>
<dbReference type="PROSITE" id="PS01124">
    <property type="entry name" value="HTH_ARAC_FAMILY_2"/>
    <property type="match status" value="1"/>
</dbReference>
<keyword evidence="1" id="KW-0805">Transcription regulation</keyword>
<feature type="domain" description="HTH araC/xylS-type" evidence="4">
    <location>
        <begin position="188"/>
        <end position="286"/>
    </location>
</feature>
<gene>
    <name evidence="5" type="ORF">CF651_13645</name>
</gene>
<dbReference type="PANTHER" id="PTHR43280">
    <property type="entry name" value="ARAC-FAMILY TRANSCRIPTIONAL REGULATOR"/>
    <property type="match status" value="1"/>
</dbReference>
<dbReference type="RefSeq" id="WP_094015422.1">
    <property type="nucleotide sequence ID" value="NZ_NMQW01000018.1"/>
</dbReference>
<keyword evidence="3" id="KW-0804">Transcription</keyword>
<name>A0A229URD0_9BACL</name>
<dbReference type="SMART" id="SM00342">
    <property type="entry name" value="HTH_ARAC"/>
    <property type="match status" value="1"/>
</dbReference>
<dbReference type="GO" id="GO:0043565">
    <property type="term" value="F:sequence-specific DNA binding"/>
    <property type="evidence" value="ECO:0007669"/>
    <property type="project" value="InterPro"/>
</dbReference>